<reference evidence="1" key="1">
    <citation type="journal article" date="2020" name="Nature">
        <title>Giant virus diversity and host interactions through global metagenomics.</title>
        <authorList>
            <person name="Schulz F."/>
            <person name="Roux S."/>
            <person name="Paez-Espino D."/>
            <person name="Jungbluth S."/>
            <person name="Walsh D.A."/>
            <person name="Denef V.J."/>
            <person name="McMahon K.D."/>
            <person name="Konstantinidis K.T."/>
            <person name="Eloe-Fadrosh E.A."/>
            <person name="Kyrpides N.C."/>
            <person name="Woyke T."/>
        </authorList>
    </citation>
    <scope>NUCLEOTIDE SEQUENCE</scope>
    <source>
        <strain evidence="1">GVMAG-M-3300020166-18</strain>
    </source>
</reference>
<accession>A0A6C0BYX7</accession>
<organism evidence="1">
    <name type="scientific">viral metagenome</name>
    <dbReference type="NCBI Taxonomy" id="1070528"/>
    <lineage>
        <taxon>unclassified sequences</taxon>
        <taxon>metagenomes</taxon>
        <taxon>organismal metagenomes</taxon>
    </lineage>
</organism>
<evidence type="ECO:0000313" key="1">
    <source>
        <dbReference type="EMBL" id="QHS96588.1"/>
    </source>
</evidence>
<dbReference type="EMBL" id="MN739271">
    <property type="protein sequence ID" value="QHS96588.1"/>
    <property type="molecule type" value="Genomic_DNA"/>
</dbReference>
<protein>
    <recommendedName>
        <fullName evidence="2">J domain-containing protein</fullName>
    </recommendedName>
</protein>
<name>A0A6C0BYX7_9ZZZZ</name>
<sequence length="286" mass="33583">MSYNMDLNIDNYDFDDILTLFKLPYHYTEKDMKAAKKIVHQTHPDKSGLDKDYFFFFSKAYKLLYKVFVFRSKIAIKQRDDKDYDAEDVEEFETENEELINRIKKSKNFNTVFNELFTNMHMVREEDGYGDWLKDDNCIELPKCKTPKDMAGVLSAHRETMVLVKHDIQDFYTSTGHNLDGVESYGSGLFSKLQYDDLKNAHEESIIPILESGNMKHQSYDAALEERKTITAPIEKKTAENMIKQQLLLADKEANLRAFKLAKETTKNEEKQTVWWSKFKQILDSK</sequence>
<evidence type="ECO:0008006" key="2">
    <source>
        <dbReference type="Google" id="ProtNLM"/>
    </source>
</evidence>
<dbReference type="AlphaFoldDB" id="A0A6C0BYX7"/>
<proteinExistence type="predicted"/>